<comment type="caution">
    <text evidence="1">The sequence shown here is derived from an EMBL/GenBank/DDBJ whole genome shotgun (WGS) entry which is preliminary data.</text>
</comment>
<reference evidence="1" key="1">
    <citation type="journal article" date="2014" name="Front. Microbiol.">
        <title>High frequency of phylogenetically diverse reductive dehalogenase-homologous genes in deep subseafloor sedimentary metagenomes.</title>
        <authorList>
            <person name="Kawai M."/>
            <person name="Futagami T."/>
            <person name="Toyoda A."/>
            <person name="Takaki Y."/>
            <person name="Nishi S."/>
            <person name="Hori S."/>
            <person name="Arai W."/>
            <person name="Tsubouchi T."/>
            <person name="Morono Y."/>
            <person name="Uchiyama I."/>
            <person name="Ito T."/>
            <person name="Fujiyama A."/>
            <person name="Inagaki F."/>
            <person name="Takami H."/>
        </authorList>
    </citation>
    <scope>NUCLEOTIDE SEQUENCE</scope>
    <source>
        <strain evidence="1">Expedition CK06-06</strain>
    </source>
</reference>
<protein>
    <submittedName>
        <fullName evidence="1">Uncharacterized protein</fullName>
    </submittedName>
</protein>
<evidence type="ECO:0000313" key="1">
    <source>
        <dbReference type="EMBL" id="GAH29563.1"/>
    </source>
</evidence>
<sequence>MVKLQTIIILIIWLVGFTLAGCTKETTPLLEYTLLTDKSYEDANSAEIIWEILVSPNITKESLENLLSKLYELALEEATSEKYRPTVIDIKAYTSEKYAKSDLDQWIGRVSKTGFNTKPRFKYNERQFNNNGESTEIKFGLSKLERYGIWKKIIRAEDRAADEAIKEFPDMTPLEEFEELENELLSKFKSDLAQTEG</sequence>
<gene>
    <name evidence="1" type="ORF">S03H2_03156</name>
</gene>
<accession>X1G972</accession>
<feature type="non-terminal residue" evidence="1">
    <location>
        <position position="197"/>
    </location>
</feature>
<dbReference type="EMBL" id="BARU01001138">
    <property type="protein sequence ID" value="GAH29563.1"/>
    <property type="molecule type" value="Genomic_DNA"/>
</dbReference>
<organism evidence="1">
    <name type="scientific">marine sediment metagenome</name>
    <dbReference type="NCBI Taxonomy" id="412755"/>
    <lineage>
        <taxon>unclassified sequences</taxon>
        <taxon>metagenomes</taxon>
        <taxon>ecological metagenomes</taxon>
    </lineage>
</organism>
<name>X1G972_9ZZZZ</name>
<dbReference type="PROSITE" id="PS51257">
    <property type="entry name" value="PROKAR_LIPOPROTEIN"/>
    <property type="match status" value="1"/>
</dbReference>
<dbReference type="AlphaFoldDB" id="X1G972"/>
<proteinExistence type="predicted"/>